<proteinExistence type="predicted"/>
<dbReference type="AlphaFoldDB" id="A0A914RAT5"/>
<reference evidence="2" key="1">
    <citation type="submission" date="2022-11" db="UniProtKB">
        <authorList>
            <consortium name="WormBaseParasite"/>
        </authorList>
    </citation>
    <scope>IDENTIFICATION</scope>
</reference>
<accession>A0A914RAT5</accession>
<sequence length="60" mass="6525">MGIGSARGVARVHALIVEGKLLSAKFLETIDQPQLIIEFTAIEMIPKTAQQEIFTMAAII</sequence>
<evidence type="ECO:0000313" key="1">
    <source>
        <dbReference type="Proteomes" id="UP000887564"/>
    </source>
</evidence>
<name>A0A914RAT5_PAREQ</name>
<protein>
    <submittedName>
        <fullName evidence="2">Uncharacterized protein</fullName>
    </submittedName>
</protein>
<dbReference type="Proteomes" id="UP000887564">
    <property type="component" value="Unplaced"/>
</dbReference>
<evidence type="ECO:0000313" key="2">
    <source>
        <dbReference type="WBParaSite" id="PEQ_0000378601-mRNA-1"/>
    </source>
</evidence>
<organism evidence="1 2">
    <name type="scientific">Parascaris equorum</name>
    <name type="common">Equine roundworm</name>
    <dbReference type="NCBI Taxonomy" id="6256"/>
    <lineage>
        <taxon>Eukaryota</taxon>
        <taxon>Metazoa</taxon>
        <taxon>Ecdysozoa</taxon>
        <taxon>Nematoda</taxon>
        <taxon>Chromadorea</taxon>
        <taxon>Rhabditida</taxon>
        <taxon>Spirurina</taxon>
        <taxon>Ascaridomorpha</taxon>
        <taxon>Ascaridoidea</taxon>
        <taxon>Ascarididae</taxon>
        <taxon>Parascaris</taxon>
    </lineage>
</organism>
<keyword evidence="1" id="KW-1185">Reference proteome</keyword>
<dbReference type="WBParaSite" id="PEQ_0000378601-mRNA-1">
    <property type="protein sequence ID" value="PEQ_0000378601-mRNA-1"/>
    <property type="gene ID" value="PEQ_0000378601"/>
</dbReference>